<evidence type="ECO:0000313" key="3">
    <source>
        <dbReference type="Proteomes" id="UP001595607"/>
    </source>
</evidence>
<proteinExistence type="predicted"/>
<reference evidence="3" key="1">
    <citation type="journal article" date="2019" name="Int. J. Syst. Evol. Microbiol.">
        <title>The Global Catalogue of Microorganisms (GCM) 10K type strain sequencing project: providing services to taxonomists for standard genome sequencing and annotation.</title>
        <authorList>
            <consortium name="The Broad Institute Genomics Platform"/>
            <consortium name="The Broad Institute Genome Sequencing Center for Infectious Disease"/>
            <person name="Wu L."/>
            <person name="Ma J."/>
        </authorList>
    </citation>
    <scope>NUCLEOTIDE SEQUENCE [LARGE SCALE GENOMIC DNA]</scope>
    <source>
        <strain evidence="3">KCTC 22245</strain>
    </source>
</reference>
<dbReference type="RefSeq" id="WP_189575954.1">
    <property type="nucleotide sequence ID" value="NZ_BMXU01000002.1"/>
</dbReference>
<feature type="transmembrane region" description="Helical" evidence="1">
    <location>
        <begin position="7"/>
        <end position="28"/>
    </location>
</feature>
<organism evidence="2 3">
    <name type="scientific">Parvularcula lutaonensis</name>
    <dbReference type="NCBI Taxonomy" id="491923"/>
    <lineage>
        <taxon>Bacteria</taxon>
        <taxon>Pseudomonadati</taxon>
        <taxon>Pseudomonadota</taxon>
        <taxon>Alphaproteobacteria</taxon>
        <taxon>Parvularculales</taxon>
        <taxon>Parvularculaceae</taxon>
        <taxon>Parvularcula</taxon>
    </lineage>
</organism>
<keyword evidence="1" id="KW-1133">Transmembrane helix</keyword>
<evidence type="ECO:0000256" key="1">
    <source>
        <dbReference type="SAM" id="Phobius"/>
    </source>
</evidence>
<sequence length="263" mass="28142">MNNKKAGAIGGAGVAGLAAIVGGTYFFADRPDDPLTPEEPPVVMDDLRTETAIDHDDGVVRFCLPGVVQTDDGCAPLEDLKDERESLILPKSMAARPLRMASPDIENDAAETVESCAQFRSLRQKGWGGLSNADLRREAQMARACGLLELIARAEPVPGARGAPDDLFVAIDRSELPSLGEASLGDDAYPNLKGDWPKTWTMENDAILAEFVHVGTADFDGDPEAEHLIEWRLAAKGGTLRAIGFALAEDSPASFRMIDPLAE</sequence>
<comment type="caution">
    <text evidence="2">The sequence shown here is derived from an EMBL/GenBank/DDBJ whole genome shotgun (WGS) entry which is preliminary data.</text>
</comment>
<dbReference type="EMBL" id="JBHRVA010000003">
    <property type="protein sequence ID" value="MFC3303404.1"/>
    <property type="molecule type" value="Genomic_DNA"/>
</dbReference>
<keyword evidence="3" id="KW-1185">Reference proteome</keyword>
<name>A0ABV7MD64_9PROT</name>
<keyword evidence="1" id="KW-0812">Transmembrane</keyword>
<keyword evidence="1" id="KW-0472">Membrane</keyword>
<protein>
    <submittedName>
        <fullName evidence="2">Uncharacterized protein</fullName>
    </submittedName>
</protein>
<accession>A0ABV7MD64</accession>
<evidence type="ECO:0000313" key="2">
    <source>
        <dbReference type="EMBL" id="MFC3303404.1"/>
    </source>
</evidence>
<dbReference type="Proteomes" id="UP001595607">
    <property type="component" value="Unassembled WGS sequence"/>
</dbReference>
<gene>
    <name evidence="2" type="ORF">ACFONP_11745</name>
</gene>